<dbReference type="PANTHER" id="PTHR43278">
    <property type="entry name" value="NAD(P)H-DEPENDENT FMN-CONTAINING OXIDOREDUCTASE YWQN-RELATED"/>
    <property type="match status" value="1"/>
</dbReference>
<gene>
    <name evidence="4" type="ORF">CVV64_12540</name>
</gene>
<dbReference type="Proteomes" id="UP000233256">
    <property type="component" value="Unassembled WGS sequence"/>
</dbReference>
<sequence length="188" mass="20921">MKVLIISGSPRKGGNSETLVNRITAPMMAGGAEVELFRVYDVKYQGCIACEKCSDSKDYCVLRDGFSPVYQKMQDADLVIFSSPIYFGRLTGPLKCLIDRFYAFFLRDFTCKLMEGKKFVAVTVSGAPTPQFANEMEFFRDWFVGMMKMDMVGALHWGDLSEKQDVERDNAALAEADKLGAELAASLA</sequence>
<dbReference type="InterPro" id="IPR005025">
    <property type="entry name" value="FMN_Rdtase-like_dom"/>
</dbReference>
<evidence type="ECO:0000313" key="4">
    <source>
        <dbReference type="EMBL" id="PKK89842.1"/>
    </source>
</evidence>
<dbReference type="Pfam" id="PF03358">
    <property type="entry name" value="FMN_red"/>
    <property type="match status" value="1"/>
</dbReference>
<keyword evidence="1" id="KW-0285">Flavoprotein</keyword>
<evidence type="ECO:0000313" key="5">
    <source>
        <dbReference type="Proteomes" id="UP000233256"/>
    </source>
</evidence>
<organism evidence="4 5">
    <name type="scientific">Candidatus Wallbacteria bacterium HGW-Wallbacteria-1</name>
    <dbReference type="NCBI Taxonomy" id="2013854"/>
    <lineage>
        <taxon>Bacteria</taxon>
        <taxon>Candidatus Walliibacteriota</taxon>
    </lineage>
</organism>
<dbReference type="PANTHER" id="PTHR43278:SF2">
    <property type="entry name" value="IRON-SULFUR FLAVOPROTEIN"/>
    <property type="match status" value="1"/>
</dbReference>
<keyword evidence="2" id="KW-0288">FMN</keyword>
<evidence type="ECO:0000256" key="1">
    <source>
        <dbReference type="ARBA" id="ARBA00022630"/>
    </source>
</evidence>
<evidence type="ECO:0000259" key="3">
    <source>
        <dbReference type="Pfam" id="PF03358"/>
    </source>
</evidence>
<dbReference type="Gene3D" id="3.40.50.360">
    <property type="match status" value="1"/>
</dbReference>
<reference evidence="4 5" key="1">
    <citation type="journal article" date="2017" name="ISME J.">
        <title>Potential for microbial H2 and metal transformations associated with novel bacteria and archaea in deep terrestrial subsurface sediments.</title>
        <authorList>
            <person name="Hernsdorf A.W."/>
            <person name="Amano Y."/>
            <person name="Miyakawa K."/>
            <person name="Ise K."/>
            <person name="Suzuki Y."/>
            <person name="Anantharaman K."/>
            <person name="Probst A."/>
            <person name="Burstein D."/>
            <person name="Thomas B.C."/>
            <person name="Banfield J.F."/>
        </authorList>
    </citation>
    <scope>NUCLEOTIDE SEQUENCE [LARGE SCALE GENOMIC DNA]</scope>
    <source>
        <strain evidence="4">HGW-Wallbacteria-1</strain>
    </source>
</reference>
<dbReference type="InterPro" id="IPR051796">
    <property type="entry name" value="ISF_SsuE-like"/>
</dbReference>
<feature type="domain" description="NADPH-dependent FMN reductase-like" evidence="3">
    <location>
        <begin position="1"/>
        <end position="129"/>
    </location>
</feature>
<dbReference type="InterPro" id="IPR029039">
    <property type="entry name" value="Flavoprotein-like_sf"/>
</dbReference>
<dbReference type="GO" id="GO:0016491">
    <property type="term" value="F:oxidoreductase activity"/>
    <property type="evidence" value="ECO:0007669"/>
    <property type="project" value="InterPro"/>
</dbReference>
<accession>A0A2N1PNJ1</accession>
<proteinExistence type="predicted"/>
<dbReference type="EMBL" id="PGXC01000011">
    <property type="protein sequence ID" value="PKK89842.1"/>
    <property type="molecule type" value="Genomic_DNA"/>
</dbReference>
<protein>
    <recommendedName>
        <fullName evidence="3">NADPH-dependent FMN reductase-like domain-containing protein</fullName>
    </recommendedName>
</protein>
<name>A0A2N1PNJ1_9BACT</name>
<comment type="caution">
    <text evidence="4">The sequence shown here is derived from an EMBL/GenBank/DDBJ whole genome shotgun (WGS) entry which is preliminary data.</text>
</comment>
<evidence type="ECO:0000256" key="2">
    <source>
        <dbReference type="ARBA" id="ARBA00022643"/>
    </source>
</evidence>
<dbReference type="AlphaFoldDB" id="A0A2N1PNJ1"/>
<dbReference type="SUPFAM" id="SSF52218">
    <property type="entry name" value="Flavoproteins"/>
    <property type="match status" value="1"/>
</dbReference>